<organism evidence="1 2">
    <name type="scientific">Flavivirga spongiicola</name>
    <dbReference type="NCBI Taxonomy" id="421621"/>
    <lineage>
        <taxon>Bacteria</taxon>
        <taxon>Pseudomonadati</taxon>
        <taxon>Bacteroidota</taxon>
        <taxon>Flavobacteriia</taxon>
        <taxon>Flavobacteriales</taxon>
        <taxon>Flavobacteriaceae</taxon>
        <taxon>Flavivirga</taxon>
    </lineage>
</organism>
<dbReference type="RefSeq" id="WP_303306185.1">
    <property type="nucleotide sequence ID" value="NZ_JAODOP010000004.1"/>
</dbReference>
<keyword evidence="2" id="KW-1185">Reference proteome</keyword>
<evidence type="ECO:0000313" key="1">
    <source>
        <dbReference type="EMBL" id="MEF3833846.1"/>
    </source>
</evidence>
<dbReference type="EMBL" id="JAODOP010000004">
    <property type="protein sequence ID" value="MEF3833846.1"/>
    <property type="molecule type" value="Genomic_DNA"/>
</dbReference>
<evidence type="ECO:0000313" key="2">
    <source>
        <dbReference type="Proteomes" id="UP001337305"/>
    </source>
</evidence>
<sequence>MKSSHIKTLLFALITILYSSCTKEISVDVSHDIQTVIFGELTNLNQPVSISIQQTLPLNSTSSFQAVNDATISLFTKNSNGAVSLITTDFSIDKGVYTSLQPISTTIDNTYWIEVVLNDGTQFKSKEEFMKPVVSITEIEIDEQFNDILNIEFSDPVGITNFYKVKVELFNQGQLVSSNFSESNDVVFDGNADASLGVDLFRDLDDDQPLPLYDAIKASLGNINFSSYQFLLNQRSQIEANEDSGEDSGGDPSQLFSTPPVSLLGNITNISNNKTTLGNFTVISLSVDNK</sequence>
<proteinExistence type="predicted"/>
<accession>A0ABU7XTY9</accession>
<name>A0ABU7XTY9_9FLAO</name>
<protein>
    <submittedName>
        <fullName evidence="1">DUF4249 domain-containing protein</fullName>
    </submittedName>
</protein>
<comment type="caution">
    <text evidence="1">The sequence shown here is derived from an EMBL/GenBank/DDBJ whole genome shotgun (WGS) entry which is preliminary data.</text>
</comment>
<dbReference type="Proteomes" id="UP001337305">
    <property type="component" value="Unassembled WGS sequence"/>
</dbReference>
<reference evidence="1 2" key="1">
    <citation type="submission" date="2022-09" db="EMBL/GenBank/DDBJ databases">
        <title>Genome sequencing of Flavivirga sp. MEBiC05379.</title>
        <authorList>
            <person name="Oh H.-M."/>
            <person name="Kwon K.K."/>
            <person name="Park M.J."/>
            <person name="Yang S.-H."/>
        </authorList>
    </citation>
    <scope>NUCLEOTIDE SEQUENCE [LARGE SCALE GENOMIC DNA]</scope>
    <source>
        <strain evidence="1 2">MEBiC05379</strain>
    </source>
</reference>
<gene>
    <name evidence="1" type="ORF">N1F79_11950</name>
</gene>